<dbReference type="CDD" id="cd03143">
    <property type="entry name" value="A4_beta-galactosidase_middle_domain"/>
    <property type="match status" value="1"/>
</dbReference>
<name>A0A1Q2HNS5_9BACT</name>
<protein>
    <recommendedName>
        <fullName evidence="3">Beta-galactosidase</fullName>
    </recommendedName>
</protein>
<reference evidence="2" key="1">
    <citation type="submission" date="2017-02" db="EMBL/GenBank/DDBJ databases">
        <title>Comparative genomics and description of representatives of a novel lineage of planctomycetes thriving in anoxic sediments.</title>
        <authorList>
            <person name="Spring S."/>
            <person name="Bunk B."/>
            <person name="Sproer C."/>
            <person name="Klenk H.-P."/>
        </authorList>
    </citation>
    <scope>NUCLEOTIDE SEQUENCE [LARGE SCALE GENOMIC DNA]</scope>
    <source>
        <strain evidence="2">L21-RPul-D3</strain>
    </source>
</reference>
<dbReference type="EMBL" id="CP019633">
    <property type="protein sequence ID" value="AQQ09118.1"/>
    <property type="molecule type" value="Genomic_DNA"/>
</dbReference>
<dbReference type="KEGG" id="pbu:L21SP3_00918"/>
<evidence type="ECO:0000313" key="2">
    <source>
        <dbReference type="Proteomes" id="UP000188273"/>
    </source>
</evidence>
<dbReference type="Proteomes" id="UP000188273">
    <property type="component" value="Chromosome"/>
</dbReference>
<keyword evidence="2" id="KW-1185">Reference proteome</keyword>
<accession>A0A1Q2HNS5</accession>
<evidence type="ECO:0000313" key="1">
    <source>
        <dbReference type="EMBL" id="AQQ09118.1"/>
    </source>
</evidence>
<organism evidence="1 2">
    <name type="scientific">Sedimentisphaera cyanobacteriorum</name>
    <dbReference type="NCBI Taxonomy" id="1940790"/>
    <lineage>
        <taxon>Bacteria</taxon>
        <taxon>Pseudomonadati</taxon>
        <taxon>Planctomycetota</taxon>
        <taxon>Phycisphaerae</taxon>
        <taxon>Sedimentisphaerales</taxon>
        <taxon>Sedimentisphaeraceae</taxon>
        <taxon>Sedimentisphaera</taxon>
    </lineage>
</organism>
<dbReference type="RefSeq" id="WP_077539585.1">
    <property type="nucleotide sequence ID" value="NZ_CP019633.1"/>
</dbReference>
<gene>
    <name evidence="1" type="ORF">L21SP3_00918</name>
</gene>
<dbReference type="Gene3D" id="3.20.20.80">
    <property type="entry name" value="Glycosidases"/>
    <property type="match status" value="1"/>
</dbReference>
<sequence length="414" mass="46695">MHDEIEKHDPDAMCHAKVFNHRAFTGSIGLWGNPISAPPARHDGIDREALMELLEINGCDTRILAQTPYNVHHPWQDMDDYAIQWFEQSIAFDFMRSLQPDKLIYDSEWHSIQTLANRDADMPDERIQAALWLAHLHGMGANVMWYWARKWNSSPSPSWESSFYGSLSTLPGTLNSYVRTMLEINRAGGDVKNLASQQRPVRILYSNASAIQSSEFCDALVLIYESLYFQDLPIGFVTEKMLQEGWDNQDLGFIIVPNAGYVDDQTVSALRNYILSGGRAAFAGEKCFKYNKRGFVRSESSLSFIQNCPQFDLKPAKELMPEIQQALANADIQPLVECEDWLKRGGWGVLCRSYQNDSDSYTAALVNTGAEKTVVSLNQAGGFSSAENILTGRSVNPELIYLAPLEQLLIRLHK</sequence>
<proteinExistence type="predicted"/>
<evidence type="ECO:0008006" key="3">
    <source>
        <dbReference type="Google" id="ProtNLM"/>
    </source>
</evidence>
<dbReference type="AlphaFoldDB" id="A0A1Q2HNS5"/>
<dbReference type="STRING" id="1940790.L21SP3_00918"/>
<dbReference type="Gene3D" id="3.40.50.880">
    <property type="match status" value="1"/>
</dbReference>
<dbReference type="InterPro" id="IPR029062">
    <property type="entry name" value="Class_I_gatase-like"/>
</dbReference>